<accession>A0A8J6DE82</accession>
<evidence type="ECO:0000313" key="7">
    <source>
        <dbReference type="Proteomes" id="UP000701853"/>
    </source>
</evidence>
<evidence type="ECO:0008006" key="8">
    <source>
        <dbReference type="Google" id="ProtNLM"/>
    </source>
</evidence>
<protein>
    <recommendedName>
        <fullName evidence="8">Defensin-like protein</fullName>
    </recommendedName>
</protein>
<dbReference type="GO" id="GO:0031640">
    <property type="term" value="P:killing of cells of another organism"/>
    <property type="evidence" value="ECO:0007669"/>
    <property type="project" value="UniProtKB-KW"/>
</dbReference>
<sequence>MVSKVEAQKRCTEVLNPSSCLLAECRQECSQKYPSGVGQCIESGGTPLQPTYECLCYQVIVLLISKAKHPFQIISMIASVKAQKRCSEVLNPSSCLLSECRQECSQKYPSGVGQCIESGGTPLQPTYECLCVYNCPL</sequence>
<dbReference type="Pfam" id="PF07333">
    <property type="entry name" value="SLR1-BP"/>
    <property type="match status" value="2"/>
</dbReference>
<dbReference type="EMBL" id="JAHUZN010000001">
    <property type="protein sequence ID" value="KAG8502058.1"/>
    <property type="molecule type" value="Genomic_DNA"/>
</dbReference>
<dbReference type="GO" id="GO:0050832">
    <property type="term" value="P:defense response to fungus"/>
    <property type="evidence" value="ECO:0007669"/>
    <property type="project" value="UniProtKB-KW"/>
</dbReference>
<dbReference type="AlphaFoldDB" id="A0A8J6DE82"/>
<dbReference type="PANTHER" id="PTHR33830">
    <property type="entry name" value="DEFENSIN-LIKE PROTEIN 184-RELATED"/>
    <property type="match status" value="1"/>
</dbReference>
<comment type="similarity">
    <text evidence="1">Belongs to the DEFL family.</text>
</comment>
<evidence type="ECO:0000256" key="5">
    <source>
        <dbReference type="ARBA" id="ARBA00023157"/>
    </source>
</evidence>
<dbReference type="OrthoDB" id="1869961at2759"/>
<reference evidence="6 7" key="1">
    <citation type="journal article" date="2021" name="bioRxiv">
        <title>The Gossypium anomalum genome as a resource for cotton improvement and evolutionary analysis of hybrid incompatibility.</title>
        <authorList>
            <person name="Grover C.E."/>
            <person name="Yuan D."/>
            <person name="Arick M.A."/>
            <person name="Miller E.R."/>
            <person name="Hu G."/>
            <person name="Peterson D.G."/>
            <person name="Wendel J.F."/>
            <person name="Udall J.A."/>
        </authorList>
    </citation>
    <scope>NUCLEOTIDE SEQUENCE [LARGE SCALE GENOMIC DNA]</scope>
    <source>
        <strain evidence="6">JFW-Udall</strain>
        <tissue evidence="6">Leaf</tissue>
    </source>
</reference>
<dbReference type="PANTHER" id="PTHR33830:SF21">
    <property type="entry name" value="DEFENSIN-LIKE PROTEIN 165-RELATED"/>
    <property type="match status" value="1"/>
</dbReference>
<name>A0A8J6DE82_9ROSI</name>
<comment type="caution">
    <text evidence="6">The sequence shown here is derived from an EMBL/GenBank/DDBJ whole genome shotgun (WGS) entry which is preliminary data.</text>
</comment>
<keyword evidence="3" id="KW-0295">Fungicide</keyword>
<evidence type="ECO:0000256" key="4">
    <source>
        <dbReference type="ARBA" id="ARBA00022821"/>
    </source>
</evidence>
<keyword evidence="7" id="KW-1185">Reference proteome</keyword>
<evidence type="ECO:0000256" key="1">
    <source>
        <dbReference type="ARBA" id="ARBA00006722"/>
    </source>
</evidence>
<keyword evidence="2" id="KW-0929">Antimicrobial</keyword>
<evidence type="ECO:0000256" key="2">
    <source>
        <dbReference type="ARBA" id="ARBA00022529"/>
    </source>
</evidence>
<evidence type="ECO:0000256" key="3">
    <source>
        <dbReference type="ARBA" id="ARBA00022577"/>
    </source>
</evidence>
<dbReference type="InterPro" id="IPR010851">
    <property type="entry name" value="DEFL"/>
</dbReference>
<organism evidence="6 7">
    <name type="scientific">Gossypium anomalum</name>
    <dbReference type="NCBI Taxonomy" id="47600"/>
    <lineage>
        <taxon>Eukaryota</taxon>
        <taxon>Viridiplantae</taxon>
        <taxon>Streptophyta</taxon>
        <taxon>Embryophyta</taxon>
        <taxon>Tracheophyta</taxon>
        <taxon>Spermatophyta</taxon>
        <taxon>Magnoliopsida</taxon>
        <taxon>eudicotyledons</taxon>
        <taxon>Gunneridae</taxon>
        <taxon>Pentapetalae</taxon>
        <taxon>rosids</taxon>
        <taxon>malvids</taxon>
        <taxon>Malvales</taxon>
        <taxon>Malvaceae</taxon>
        <taxon>Malvoideae</taxon>
        <taxon>Gossypium</taxon>
    </lineage>
</organism>
<gene>
    <name evidence="6" type="ORF">CXB51_002121</name>
</gene>
<keyword evidence="4" id="KW-0611">Plant defense</keyword>
<dbReference type="Proteomes" id="UP000701853">
    <property type="component" value="Chromosome 1"/>
</dbReference>
<proteinExistence type="inferred from homology"/>
<keyword evidence="5" id="KW-1015">Disulfide bond</keyword>
<evidence type="ECO:0000313" key="6">
    <source>
        <dbReference type="EMBL" id="KAG8502058.1"/>
    </source>
</evidence>